<reference evidence="3" key="1">
    <citation type="submission" date="2016-10" db="EMBL/GenBank/DDBJ databases">
        <authorList>
            <person name="Varghese N."/>
            <person name="Submissions S."/>
        </authorList>
    </citation>
    <scope>NUCLEOTIDE SEQUENCE [LARGE SCALE GENOMIC DNA]</scope>
    <source>
        <strain evidence="3">CGMCC 4.3525</strain>
    </source>
</reference>
<protein>
    <submittedName>
        <fullName evidence="2">Sigma-70, region 4</fullName>
    </submittedName>
</protein>
<dbReference type="AlphaFoldDB" id="A0A1H9RJZ3"/>
<dbReference type="Proteomes" id="UP000199352">
    <property type="component" value="Unassembled WGS sequence"/>
</dbReference>
<dbReference type="GO" id="GO:0006352">
    <property type="term" value="P:DNA-templated transcription initiation"/>
    <property type="evidence" value="ECO:0007669"/>
    <property type="project" value="InterPro"/>
</dbReference>
<evidence type="ECO:0000313" key="3">
    <source>
        <dbReference type="Proteomes" id="UP000199352"/>
    </source>
</evidence>
<dbReference type="InterPro" id="IPR013324">
    <property type="entry name" value="RNA_pol_sigma_r3/r4-like"/>
</dbReference>
<dbReference type="EMBL" id="FOFR01000014">
    <property type="protein sequence ID" value="SER72898.1"/>
    <property type="molecule type" value="Genomic_DNA"/>
</dbReference>
<dbReference type="STRING" id="402600.SAMN05216188_114188"/>
<dbReference type="RefSeq" id="WP_245778085.1">
    <property type="nucleotide sequence ID" value="NZ_FOFR01000014.1"/>
</dbReference>
<proteinExistence type="predicted"/>
<evidence type="ECO:0000313" key="2">
    <source>
        <dbReference type="EMBL" id="SER72898.1"/>
    </source>
</evidence>
<sequence length="88" mass="9602">MRSFANLRHHRHASAAGLVKGSATPGPRHLAVLTEEQRAVLELRVVRGLSAEQVAQALDLTPAAVRLVQHQALEALRAVLRRPRPLPP</sequence>
<organism evidence="2 3">
    <name type="scientific">Lentzea xinjiangensis</name>
    <dbReference type="NCBI Taxonomy" id="402600"/>
    <lineage>
        <taxon>Bacteria</taxon>
        <taxon>Bacillati</taxon>
        <taxon>Actinomycetota</taxon>
        <taxon>Actinomycetes</taxon>
        <taxon>Pseudonocardiales</taxon>
        <taxon>Pseudonocardiaceae</taxon>
        <taxon>Lentzea</taxon>
    </lineage>
</organism>
<dbReference type="SUPFAM" id="SSF88659">
    <property type="entry name" value="Sigma3 and sigma4 domains of RNA polymerase sigma factors"/>
    <property type="match status" value="1"/>
</dbReference>
<dbReference type="Pfam" id="PF04545">
    <property type="entry name" value="Sigma70_r4"/>
    <property type="match status" value="1"/>
</dbReference>
<feature type="domain" description="RNA polymerase sigma-70 region 4" evidence="1">
    <location>
        <begin position="30"/>
        <end position="78"/>
    </location>
</feature>
<accession>A0A1H9RJZ3</accession>
<dbReference type="CDD" id="cd06171">
    <property type="entry name" value="Sigma70_r4"/>
    <property type="match status" value="1"/>
</dbReference>
<name>A0A1H9RJZ3_9PSEU</name>
<dbReference type="GO" id="GO:0003700">
    <property type="term" value="F:DNA-binding transcription factor activity"/>
    <property type="evidence" value="ECO:0007669"/>
    <property type="project" value="InterPro"/>
</dbReference>
<evidence type="ECO:0000259" key="1">
    <source>
        <dbReference type="Pfam" id="PF04545"/>
    </source>
</evidence>
<gene>
    <name evidence="2" type="ORF">SAMN05216188_114188</name>
</gene>
<keyword evidence="3" id="KW-1185">Reference proteome</keyword>
<dbReference type="InterPro" id="IPR036388">
    <property type="entry name" value="WH-like_DNA-bd_sf"/>
</dbReference>
<dbReference type="Gene3D" id="1.10.10.10">
    <property type="entry name" value="Winged helix-like DNA-binding domain superfamily/Winged helix DNA-binding domain"/>
    <property type="match status" value="1"/>
</dbReference>
<dbReference type="InterPro" id="IPR007630">
    <property type="entry name" value="RNA_pol_sigma70_r4"/>
</dbReference>